<feature type="non-terminal residue" evidence="3">
    <location>
        <position position="1"/>
    </location>
</feature>
<keyword evidence="4" id="KW-1185">Reference proteome</keyword>
<evidence type="ECO:0000313" key="3">
    <source>
        <dbReference type="EMBL" id="KAF4445370.1"/>
    </source>
</evidence>
<accession>A0A8H4K7X9</accession>
<evidence type="ECO:0000256" key="1">
    <source>
        <dbReference type="SAM" id="Coils"/>
    </source>
</evidence>
<gene>
    <name evidence="3" type="ORF">FALBO_17193</name>
</gene>
<evidence type="ECO:0000313" key="4">
    <source>
        <dbReference type="Proteomes" id="UP000554235"/>
    </source>
</evidence>
<dbReference type="Gene3D" id="6.10.250.3110">
    <property type="match status" value="1"/>
</dbReference>
<reference evidence="3 4" key="1">
    <citation type="submission" date="2020-01" db="EMBL/GenBank/DDBJ databases">
        <title>Identification and distribution of gene clusters putatively required for synthesis of sphingolipid metabolism inhibitors in phylogenetically diverse species of the filamentous fungus Fusarium.</title>
        <authorList>
            <person name="Kim H.-S."/>
            <person name="Busman M."/>
            <person name="Brown D.W."/>
            <person name="Divon H."/>
            <person name="Uhlig S."/>
            <person name="Proctor R.H."/>
        </authorList>
    </citation>
    <scope>NUCLEOTIDE SEQUENCE [LARGE SCALE GENOMIC DNA]</scope>
    <source>
        <strain evidence="3 4">NRRL 20459</strain>
    </source>
</reference>
<proteinExistence type="predicted"/>
<feature type="region of interest" description="Disordered" evidence="2">
    <location>
        <begin position="1"/>
        <end position="21"/>
    </location>
</feature>
<name>A0A8H4K7X9_9HYPO</name>
<feature type="coiled-coil region" evidence="1">
    <location>
        <begin position="44"/>
        <end position="99"/>
    </location>
</feature>
<dbReference type="OrthoDB" id="5058326at2759"/>
<evidence type="ECO:0000256" key="2">
    <source>
        <dbReference type="SAM" id="MobiDB-lite"/>
    </source>
</evidence>
<comment type="caution">
    <text evidence="3">The sequence shown here is derived from an EMBL/GenBank/DDBJ whole genome shotgun (WGS) entry which is preliminary data.</text>
</comment>
<dbReference type="EMBL" id="JAADYS010003657">
    <property type="protein sequence ID" value="KAF4445370.1"/>
    <property type="molecule type" value="Genomic_DNA"/>
</dbReference>
<protein>
    <submittedName>
        <fullName evidence="3">Uncharacterized protein</fullName>
    </submittedName>
</protein>
<organism evidence="3 4">
    <name type="scientific">Fusarium albosuccineum</name>
    <dbReference type="NCBI Taxonomy" id="1237068"/>
    <lineage>
        <taxon>Eukaryota</taxon>
        <taxon>Fungi</taxon>
        <taxon>Dikarya</taxon>
        <taxon>Ascomycota</taxon>
        <taxon>Pezizomycotina</taxon>
        <taxon>Sordariomycetes</taxon>
        <taxon>Hypocreomycetidae</taxon>
        <taxon>Hypocreales</taxon>
        <taxon>Nectriaceae</taxon>
        <taxon>Fusarium</taxon>
        <taxon>Fusarium decemcellulare species complex</taxon>
    </lineage>
</organism>
<dbReference type="Proteomes" id="UP000554235">
    <property type="component" value="Unassembled WGS sequence"/>
</dbReference>
<sequence>PLNPPTYDRKRARQSTDDERDSISQIWAELRKINKRDAMRTTAVEALKQENQELRADNATLRAQLTTLEESHQDLEEEVAELKRAMMDMEDTKDTEKIEMQDDIIALTNRVDYVERGKDDDAFLERVTKDVLHEMATRLSGD</sequence>
<dbReference type="AlphaFoldDB" id="A0A8H4K7X9"/>
<keyword evidence="1" id="KW-0175">Coiled coil</keyword>